<organism evidence="7 8">
    <name type="scientific">Mycolicibacterium tusciae</name>
    <dbReference type="NCBI Taxonomy" id="75922"/>
    <lineage>
        <taxon>Bacteria</taxon>
        <taxon>Bacillati</taxon>
        <taxon>Actinomycetota</taxon>
        <taxon>Actinomycetes</taxon>
        <taxon>Mycobacteriales</taxon>
        <taxon>Mycobacteriaceae</taxon>
        <taxon>Mycolicibacterium</taxon>
    </lineage>
</organism>
<dbReference type="Proteomes" id="UP000192411">
    <property type="component" value="Unassembled WGS sequence"/>
</dbReference>
<evidence type="ECO:0000313" key="8">
    <source>
        <dbReference type="Proteomes" id="UP000192411"/>
    </source>
</evidence>
<evidence type="ECO:0000313" key="7">
    <source>
        <dbReference type="EMBL" id="ORB67851.1"/>
    </source>
</evidence>
<dbReference type="InterPro" id="IPR029063">
    <property type="entry name" value="SAM-dependent_MTases_sf"/>
</dbReference>
<dbReference type="GO" id="GO:0008168">
    <property type="term" value="F:methyltransferase activity"/>
    <property type="evidence" value="ECO:0007669"/>
    <property type="project" value="UniProtKB-UniRule"/>
</dbReference>
<evidence type="ECO:0000256" key="6">
    <source>
        <dbReference type="RuleBase" id="RU362030"/>
    </source>
</evidence>
<keyword evidence="3 6" id="KW-0489">Methyltransferase</keyword>
<accession>A0A1X0JYE7</accession>
<dbReference type="AlphaFoldDB" id="A0A1X0JYE7"/>
<comment type="caution">
    <text evidence="7">The sequence shown here is derived from an EMBL/GenBank/DDBJ whole genome shotgun (WGS) entry which is preliminary data.</text>
</comment>
<keyword evidence="4 7" id="KW-0808">Transferase</keyword>
<dbReference type="Gene3D" id="3.40.50.150">
    <property type="entry name" value="Vaccinia Virus protein VP39"/>
    <property type="match status" value="1"/>
</dbReference>
<evidence type="ECO:0000256" key="1">
    <source>
        <dbReference type="ARBA" id="ARBA00003907"/>
    </source>
</evidence>
<dbReference type="NCBIfam" id="TIGR00027">
    <property type="entry name" value="mthyl_TIGR00027"/>
    <property type="match status" value="1"/>
</dbReference>
<comment type="similarity">
    <text evidence="2 6">Belongs to the UPF0677 family.</text>
</comment>
<dbReference type="SUPFAM" id="SSF53335">
    <property type="entry name" value="S-adenosyl-L-methionine-dependent methyltransferases"/>
    <property type="match status" value="1"/>
</dbReference>
<comment type="function">
    <text evidence="1 6">Exhibits S-adenosyl-L-methionine-dependent methyltransferase activity.</text>
</comment>
<evidence type="ECO:0000256" key="3">
    <source>
        <dbReference type="ARBA" id="ARBA00022603"/>
    </source>
</evidence>
<dbReference type="PANTHER" id="PTHR43619">
    <property type="entry name" value="S-ADENOSYL-L-METHIONINE-DEPENDENT METHYLTRANSFERASE YKTD-RELATED"/>
    <property type="match status" value="1"/>
</dbReference>
<dbReference type="EC" id="2.1.1.-" evidence="6"/>
<dbReference type="InterPro" id="IPR007213">
    <property type="entry name" value="Ppm1/Ppm2/Tcmp"/>
</dbReference>
<dbReference type="Pfam" id="PF04072">
    <property type="entry name" value="LCM"/>
    <property type="match status" value="1"/>
</dbReference>
<name>A0A1X0JYE7_9MYCO</name>
<dbReference type="STRING" id="75922.BST47_05160"/>
<evidence type="ECO:0000256" key="4">
    <source>
        <dbReference type="ARBA" id="ARBA00022679"/>
    </source>
</evidence>
<sequence>MARTDDDSWDITESVGATALGVAWARAQEASTSCPLFTDSYAQRFVDAAMARGWQLPPSHMVERIRAISNYAASRTKWFDDFFIAANAHGVVQAVILAAGLDARAWRLPWADDSVVFEIDHPKVLAFKAETLIDDRPAARYVPVPIDLRQDWPKALRDAGFDPQEPTAWIAEGLLPYLPTEGQDLLFERIHELSAPGSRIGVESFGAGFFDPEYLANREEQDRADVADWLMDHGWRVSSEEADALMLRYRRPPTADITPRTTFVEGVRG</sequence>
<keyword evidence="8" id="KW-1185">Reference proteome</keyword>
<keyword evidence="5 6" id="KW-0949">S-adenosyl-L-methionine</keyword>
<proteinExistence type="inferred from homology"/>
<dbReference type="PANTHER" id="PTHR43619:SF2">
    <property type="entry name" value="S-ADENOSYL-L-METHIONINE-DEPENDENT METHYLTRANSFERASES SUPERFAMILY PROTEIN"/>
    <property type="match status" value="1"/>
</dbReference>
<evidence type="ECO:0000256" key="5">
    <source>
        <dbReference type="ARBA" id="ARBA00022691"/>
    </source>
</evidence>
<dbReference type="InterPro" id="IPR011610">
    <property type="entry name" value="SAM_mthyl_Trfase_ML2640-like"/>
</dbReference>
<dbReference type="GO" id="GO:0032259">
    <property type="term" value="P:methylation"/>
    <property type="evidence" value="ECO:0007669"/>
    <property type="project" value="UniProtKB-KW"/>
</dbReference>
<dbReference type="EMBL" id="MVIM01000002">
    <property type="protein sequence ID" value="ORB67851.1"/>
    <property type="molecule type" value="Genomic_DNA"/>
</dbReference>
<protein>
    <recommendedName>
        <fullName evidence="6">S-adenosyl-L-methionine-dependent methyltransferase</fullName>
        <ecNumber evidence="6">2.1.1.-</ecNumber>
    </recommendedName>
</protein>
<dbReference type="RefSeq" id="WP_083124124.1">
    <property type="nucleotide sequence ID" value="NZ_MVIM01000002.1"/>
</dbReference>
<reference evidence="7 8" key="1">
    <citation type="submission" date="2017-02" db="EMBL/GenBank/DDBJ databases">
        <title>The new phylogeny of genus Mycobacterium.</title>
        <authorList>
            <person name="Tortoli E."/>
            <person name="Trovato A."/>
            <person name="Cirillo D.M."/>
        </authorList>
    </citation>
    <scope>NUCLEOTIDE SEQUENCE [LARGE SCALE GENOMIC DNA]</scope>
    <source>
        <strain evidence="7 8">DSM 44338</strain>
    </source>
</reference>
<gene>
    <name evidence="7" type="ORF">BST47_05160</name>
</gene>
<dbReference type="OrthoDB" id="9806164at2"/>
<evidence type="ECO:0000256" key="2">
    <source>
        <dbReference type="ARBA" id="ARBA00008138"/>
    </source>
</evidence>